<proteinExistence type="inferred from homology"/>
<evidence type="ECO:0000256" key="9">
    <source>
        <dbReference type="ARBA" id="ARBA00038489"/>
    </source>
</evidence>
<keyword evidence="14" id="KW-1185">Reference proteome</keyword>
<dbReference type="PROSITE" id="PS51352">
    <property type="entry name" value="THIOREDOXIN_2"/>
    <property type="match status" value="1"/>
</dbReference>
<evidence type="ECO:0000256" key="10">
    <source>
        <dbReference type="ARBA" id="ARBA00042639"/>
    </source>
</evidence>
<evidence type="ECO:0000313" key="13">
    <source>
        <dbReference type="EMBL" id="MDN5214018.1"/>
    </source>
</evidence>
<keyword evidence="5" id="KW-0560">Oxidoreductase</keyword>
<name>A0ABT8L8D4_9BACT</name>
<evidence type="ECO:0000256" key="5">
    <source>
        <dbReference type="ARBA" id="ARBA00023002"/>
    </source>
</evidence>
<protein>
    <recommendedName>
        <fullName evidence="2">thioredoxin-dependent peroxiredoxin</fullName>
        <ecNumber evidence="2">1.11.1.24</ecNumber>
    </recommendedName>
    <alternativeName>
        <fullName evidence="8">Thioredoxin peroxidase</fullName>
    </alternativeName>
    <alternativeName>
        <fullName evidence="10">Thioredoxin-dependent peroxiredoxin Bcp</fullName>
    </alternativeName>
</protein>
<keyword evidence="3" id="KW-0575">Peroxidase</keyword>
<dbReference type="InterPro" id="IPR036249">
    <property type="entry name" value="Thioredoxin-like_sf"/>
</dbReference>
<dbReference type="Proteomes" id="UP001172083">
    <property type="component" value="Unassembled WGS sequence"/>
</dbReference>
<comment type="function">
    <text evidence="1">Thiol-specific peroxidase that catalyzes the reduction of hydrogen peroxide and organic hydroperoxides to water and alcohols, respectively. Plays a role in cell protection against oxidative stress by detoxifying peroxides and as sensor of hydrogen peroxide-mediated signaling events.</text>
</comment>
<evidence type="ECO:0000256" key="11">
    <source>
        <dbReference type="ARBA" id="ARBA00049091"/>
    </source>
</evidence>
<dbReference type="SUPFAM" id="SSF52833">
    <property type="entry name" value="Thioredoxin-like"/>
    <property type="match status" value="1"/>
</dbReference>
<dbReference type="InterPro" id="IPR000866">
    <property type="entry name" value="AhpC/TSA"/>
</dbReference>
<dbReference type="CDD" id="cd02970">
    <property type="entry name" value="PRX_like2"/>
    <property type="match status" value="1"/>
</dbReference>
<dbReference type="RefSeq" id="WP_346759355.1">
    <property type="nucleotide sequence ID" value="NZ_JAUJEB010000004.1"/>
</dbReference>
<dbReference type="PANTHER" id="PTHR42801">
    <property type="entry name" value="THIOREDOXIN-DEPENDENT PEROXIDE REDUCTASE"/>
    <property type="match status" value="1"/>
</dbReference>
<accession>A0ABT8L8D4</accession>
<evidence type="ECO:0000256" key="8">
    <source>
        <dbReference type="ARBA" id="ARBA00032824"/>
    </source>
</evidence>
<sequence>MKTPINTEQQTTLKADLDARRISWEAKAPEAIKTIYQEGVLAVEQGGTTRKALQPGHKAIDFILSNANGNTVHLYEVLKQGPVVLTWYRGGWCPYCNITLRHLQQHLPDFKKAGANLIALTPELPDNSLSTQEKNQLQFEVLSDINNEVARKYGIVFKLTDEVADTYRQSFSLEAYNGNDNNELPLAATYVIDREGIIRYAFLDAEYRNRAEPGDILDVLKALK</sequence>
<feature type="domain" description="Thioredoxin" evidence="12">
    <location>
        <begin position="53"/>
        <end position="224"/>
    </location>
</feature>
<evidence type="ECO:0000256" key="6">
    <source>
        <dbReference type="ARBA" id="ARBA00023157"/>
    </source>
</evidence>
<gene>
    <name evidence="13" type="ORF">QQ020_18220</name>
</gene>
<reference evidence="13" key="1">
    <citation type="submission" date="2023-06" db="EMBL/GenBank/DDBJ databases">
        <title>Genomic of Agaribacillus aureum.</title>
        <authorList>
            <person name="Wang G."/>
        </authorList>
    </citation>
    <scope>NUCLEOTIDE SEQUENCE</scope>
    <source>
        <strain evidence="13">BMA12</strain>
    </source>
</reference>
<comment type="catalytic activity">
    <reaction evidence="11">
        <text>a hydroperoxide + [thioredoxin]-dithiol = an alcohol + [thioredoxin]-disulfide + H2O</text>
        <dbReference type="Rhea" id="RHEA:62620"/>
        <dbReference type="Rhea" id="RHEA-COMP:10698"/>
        <dbReference type="Rhea" id="RHEA-COMP:10700"/>
        <dbReference type="ChEBI" id="CHEBI:15377"/>
        <dbReference type="ChEBI" id="CHEBI:29950"/>
        <dbReference type="ChEBI" id="CHEBI:30879"/>
        <dbReference type="ChEBI" id="CHEBI:35924"/>
        <dbReference type="ChEBI" id="CHEBI:50058"/>
        <dbReference type="EC" id="1.11.1.24"/>
    </reaction>
</comment>
<evidence type="ECO:0000256" key="1">
    <source>
        <dbReference type="ARBA" id="ARBA00003330"/>
    </source>
</evidence>
<evidence type="ECO:0000256" key="4">
    <source>
        <dbReference type="ARBA" id="ARBA00022862"/>
    </source>
</evidence>
<evidence type="ECO:0000259" key="12">
    <source>
        <dbReference type="PROSITE" id="PS51352"/>
    </source>
</evidence>
<evidence type="ECO:0000256" key="7">
    <source>
        <dbReference type="ARBA" id="ARBA00023284"/>
    </source>
</evidence>
<dbReference type="InterPro" id="IPR013766">
    <property type="entry name" value="Thioredoxin_domain"/>
</dbReference>
<keyword evidence="6" id="KW-1015">Disulfide bond</keyword>
<evidence type="ECO:0000313" key="14">
    <source>
        <dbReference type="Proteomes" id="UP001172083"/>
    </source>
</evidence>
<dbReference type="EMBL" id="JAUJEB010000004">
    <property type="protein sequence ID" value="MDN5214018.1"/>
    <property type="molecule type" value="Genomic_DNA"/>
</dbReference>
<keyword evidence="7" id="KW-0676">Redox-active center</keyword>
<dbReference type="EC" id="1.11.1.24" evidence="2"/>
<organism evidence="13 14">
    <name type="scientific">Agaribacillus aureus</name>
    <dbReference type="NCBI Taxonomy" id="3051825"/>
    <lineage>
        <taxon>Bacteria</taxon>
        <taxon>Pseudomonadati</taxon>
        <taxon>Bacteroidota</taxon>
        <taxon>Cytophagia</taxon>
        <taxon>Cytophagales</taxon>
        <taxon>Splendidivirgaceae</taxon>
        <taxon>Agaribacillus</taxon>
    </lineage>
</organism>
<evidence type="ECO:0000256" key="3">
    <source>
        <dbReference type="ARBA" id="ARBA00022559"/>
    </source>
</evidence>
<dbReference type="InterPro" id="IPR050924">
    <property type="entry name" value="Peroxiredoxin_BCP/PrxQ"/>
</dbReference>
<comment type="similarity">
    <text evidence="9">Belongs to the peroxiredoxin family. BCP/PrxQ subfamily.</text>
</comment>
<dbReference type="Gene3D" id="3.40.30.10">
    <property type="entry name" value="Glutaredoxin"/>
    <property type="match status" value="1"/>
</dbReference>
<evidence type="ECO:0000256" key="2">
    <source>
        <dbReference type="ARBA" id="ARBA00013017"/>
    </source>
</evidence>
<dbReference type="Pfam" id="PF00578">
    <property type="entry name" value="AhpC-TSA"/>
    <property type="match status" value="1"/>
</dbReference>
<comment type="caution">
    <text evidence="13">The sequence shown here is derived from an EMBL/GenBank/DDBJ whole genome shotgun (WGS) entry which is preliminary data.</text>
</comment>
<keyword evidence="4" id="KW-0049">Antioxidant</keyword>
<dbReference type="PANTHER" id="PTHR42801:SF7">
    <property type="entry name" value="SLL1159 PROTEIN"/>
    <property type="match status" value="1"/>
</dbReference>